<sequence length="75" mass="8167">MAIQPMGRQMKDWSLLGVVDHPSCIVVDDATKNAIEPSFMGLQKKILTPTDQTMVDNSVGGAFGGKTVPKFQEIF</sequence>
<name>A0AAV3R0W7_LITER</name>
<gene>
    <name evidence="1" type="ORF">LIER_24336</name>
</gene>
<organism evidence="1 2">
    <name type="scientific">Lithospermum erythrorhizon</name>
    <name type="common">Purple gromwell</name>
    <name type="synonym">Lithospermum officinale var. erythrorhizon</name>
    <dbReference type="NCBI Taxonomy" id="34254"/>
    <lineage>
        <taxon>Eukaryota</taxon>
        <taxon>Viridiplantae</taxon>
        <taxon>Streptophyta</taxon>
        <taxon>Embryophyta</taxon>
        <taxon>Tracheophyta</taxon>
        <taxon>Spermatophyta</taxon>
        <taxon>Magnoliopsida</taxon>
        <taxon>eudicotyledons</taxon>
        <taxon>Gunneridae</taxon>
        <taxon>Pentapetalae</taxon>
        <taxon>asterids</taxon>
        <taxon>lamiids</taxon>
        <taxon>Boraginales</taxon>
        <taxon>Boraginaceae</taxon>
        <taxon>Boraginoideae</taxon>
        <taxon>Lithospermeae</taxon>
        <taxon>Lithospermum</taxon>
    </lineage>
</organism>
<dbReference type="AlphaFoldDB" id="A0AAV3R0W7"/>
<evidence type="ECO:0000313" key="2">
    <source>
        <dbReference type="Proteomes" id="UP001454036"/>
    </source>
</evidence>
<evidence type="ECO:0000313" key="1">
    <source>
        <dbReference type="EMBL" id="GAA0169964.1"/>
    </source>
</evidence>
<keyword evidence="2" id="KW-1185">Reference proteome</keyword>
<reference evidence="1 2" key="1">
    <citation type="submission" date="2024-01" db="EMBL/GenBank/DDBJ databases">
        <title>The complete chloroplast genome sequence of Lithospermum erythrorhizon: insights into the phylogenetic relationship among Boraginaceae species and the maternal lineages of purple gromwells.</title>
        <authorList>
            <person name="Okada T."/>
            <person name="Watanabe K."/>
        </authorList>
    </citation>
    <scope>NUCLEOTIDE SEQUENCE [LARGE SCALE GENOMIC DNA]</scope>
</reference>
<comment type="caution">
    <text evidence="1">The sequence shown here is derived from an EMBL/GenBank/DDBJ whole genome shotgun (WGS) entry which is preliminary data.</text>
</comment>
<protein>
    <submittedName>
        <fullName evidence="1">Uncharacterized protein</fullName>
    </submittedName>
</protein>
<dbReference type="EMBL" id="BAABME010007044">
    <property type="protein sequence ID" value="GAA0169964.1"/>
    <property type="molecule type" value="Genomic_DNA"/>
</dbReference>
<proteinExistence type="predicted"/>
<accession>A0AAV3R0W7</accession>
<dbReference type="Proteomes" id="UP001454036">
    <property type="component" value="Unassembled WGS sequence"/>
</dbReference>